<evidence type="ECO:0000256" key="3">
    <source>
        <dbReference type="ARBA" id="ARBA00022670"/>
    </source>
</evidence>
<evidence type="ECO:0000313" key="15">
    <source>
        <dbReference type="EMBL" id="CAB4196401.1"/>
    </source>
</evidence>
<keyword evidence="9" id="KW-0961">Cell wall biogenesis/degradation</keyword>
<dbReference type="EMBL" id="LR796826">
    <property type="protein sequence ID" value="CAB4168416.1"/>
    <property type="molecule type" value="Genomic_DNA"/>
</dbReference>
<keyword evidence="3" id="KW-0645">Protease</keyword>
<evidence type="ECO:0000256" key="2">
    <source>
        <dbReference type="ARBA" id="ARBA00004776"/>
    </source>
</evidence>
<protein>
    <recommendedName>
        <fullName evidence="11">Murein endopeptidase K</fullName>
    </recommendedName>
</protein>
<evidence type="ECO:0000256" key="6">
    <source>
        <dbReference type="ARBA" id="ARBA00022801"/>
    </source>
</evidence>
<dbReference type="EMBL" id="LR797357">
    <property type="protein sequence ID" value="CAB4205374.1"/>
    <property type="molecule type" value="Genomic_DNA"/>
</dbReference>
<organism evidence="16">
    <name type="scientific">uncultured Caudovirales phage</name>
    <dbReference type="NCBI Taxonomy" id="2100421"/>
    <lineage>
        <taxon>Viruses</taxon>
        <taxon>Duplodnaviria</taxon>
        <taxon>Heunggongvirae</taxon>
        <taxon>Uroviricota</taxon>
        <taxon>Caudoviricetes</taxon>
        <taxon>Peduoviridae</taxon>
        <taxon>Maltschvirus</taxon>
        <taxon>Maltschvirus maltsch</taxon>
    </lineage>
</organism>
<dbReference type="GO" id="GO:0046872">
    <property type="term" value="F:metal ion binding"/>
    <property type="evidence" value="ECO:0007669"/>
    <property type="project" value="UniProtKB-KW"/>
</dbReference>
<comment type="similarity">
    <text evidence="10">Belongs to the peptidase M15 family.</text>
</comment>
<feature type="domain" description="Peptidase M15A C-terminal" evidence="12">
    <location>
        <begin position="7"/>
        <end position="108"/>
    </location>
</feature>
<evidence type="ECO:0000256" key="4">
    <source>
        <dbReference type="ARBA" id="ARBA00022723"/>
    </source>
</evidence>
<comment type="cofactor">
    <cofactor evidence="1">
        <name>Zn(2+)</name>
        <dbReference type="ChEBI" id="CHEBI:29105"/>
    </cofactor>
</comment>
<dbReference type="PANTHER" id="PTHR37425:SF1">
    <property type="entry name" value="OUTER MEMBRANE PROTEIN"/>
    <property type="match status" value="1"/>
</dbReference>
<keyword evidence="6" id="KW-0378">Hydrolase</keyword>
<dbReference type="Pfam" id="PF08291">
    <property type="entry name" value="Peptidase_M15_3"/>
    <property type="match status" value="1"/>
</dbReference>
<evidence type="ECO:0000256" key="11">
    <source>
        <dbReference type="ARBA" id="ARBA00093666"/>
    </source>
</evidence>
<dbReference type="EMBL" id="LR796816">
    <property type="protein sequence ID" value="CAB4167226.1"/>
    <property type="molecule type" value="Genomic_DNA"/>
</dbReference>
<evidence type="ECO:0000256" key="9">
    <source>
        <dbReference type="ARBA" id="ARBA00023316"/>
    </source>
</evidence>
<dbReference type="GO" id="GO:0008237">
    <property type="term" value="F:metallopeptidase activity"/>
    <property type="evidence" value="ECO:0007669"/>
    <property type="project" value="UniProtKB-KW"/>
</dbReference>
<sequence length="124" mass="13934">MPQWKYFTEKELADTRTGECHMDADFMVKLIKLRELYGKPMRITSGYRSKETNLAVNGAENSPHMYGKAVDVYVSGVDALNLLVLAVDVGFTGIGVSQKGTSRFIHIDTMENSPTQPRPTIWSY</sequence>
<keyword evidence="4" id="KW-0479">Metal-binding</keyword>
<keyword evidence="8" id="KW-0482">Metalloprotease</keyword>
<evidence type="ECO:0000313" key="14">
    <source>
        <dbReference type="EMBL" id="CAB4168416.1"/>
    </source>
</evidence>
<dbReference type="PANTHER" id="PTHR37425">
    <property type="match status" value="1"/>
</dbReference>
<dbReference type="InterPro" id="IPR010275">
    <property type="entry name" value="MepK"/>
</dbReference>
<comment type="pathway">
    <text evidence="2">Cell wall biogenesis; cell wall polysaccharide biosynthesis.</text>
</comment>
<dbReference type="Gene3D" id="3.30.1380.10">
    <property type="match status" value="1"/>
</dbReference>
<evidence type="ECO:0000259" key="12">
    <source>
        <dbReference type="Pfam" id="PF08291"/>
    </source>
</evidence>
<evidence type="ECO:0000256" key="8">
    <source>
        <dbReference type="ARBA" id="ARBA00023049"/>
    </source>
</evidence>
<dbReference type="GO" id="GO:0006508">
    <property type="term" value="P:proteolysis"/>
    <property type="evidence" value="ECO:0007669"/>
    <property type="project" value="UniProtKB-KW"/>
</dbReference>
<dbReference type="SUPFAM" id="SSF55166">
    <property type="entry name" value="Hedgehog/DD-peptidase"/>
    <property type="match status" value="1"/>
</dbReference>
<accession>A0A6J5S922</accession>
<keyword evidence="5" id="KW-0732">Signal</keyword>
<dbReference type="InterPro" id="IPR009045">
    <property type="entry name" value="Zn_M74/Hedgehog-like"/>
</dbReference>
<dbReference type="EMBL" id="LR797251">
    <property type="protein sequence ID" value="CAB4196401.1"/>
    <property type="molecule type" value="Genomic_DNA"/>
</dbReference>
<evidence type="ECO:0000256" key="5">
    <source>
        <dbReference type="ARBA" id="ARBA00022729"/>
    </source>
</evidence>
<evidence type="ECO:0000313" key="16">
    <source>
        <dbReference type="EMBL" id="CAB4205374.1"/>
    </source>
</evidence>
<keyword evidence="7" id="KW-0862">Zinc</keyword>
<dbReference type="GO" id="GO:0071555">
    <property type="term" value="P:cell wall organization"/>
    <property type="evidence" value="ECO:0007669"/>
    <property type="project" value="UniProtKB-KW"/>
</dbReference>
<evidence type="ECO:0000256" key="7">
    <source>
        <dbReference type="ARBA" id="ARBA00022833"/>
    </source>
</evidence>
<evidence type="ECO:0000256" key="10">
    <source>
        <dbReference type="ARBA" id="ARBA00093448"/>
    </source>
</evidence>
<name>A0A6J5S922_9CAUD</name>
<evidence type="ECO:0000256" key="1">
    <source>
        <dbReference type="ARBA" id="ARBA00001947"/>
    </source>
</evidence>
<evidence type="ECO:0000313" key="13">
    <source>
        <dbReference type="EMBL" id="CAB4167226.1"/>
    </source>
</evidence>
<dbReference type="InterPro" id="IPR013230">
    <property type="entry name" value="Peptidase_M15A_C"/>
</dbReference>
<gene>
    <name evidence="15" type="ORF">UFOVP1292_5</name>
    <name evidence="16" type="ORF">UFOVP1411_79</name>
    <name evidence="13" type="ORF">UFOVP859_7</name>
    <name evidence="14" type="ORF">UFOVP882_2</name>
</gene>
<proteinExistence type="inferred from homology"/>
<reference evidence="16" key="1">
    <citation type="submission" date="2020-05" db="EMBL/GenBank/DDBJ databases">
        <authorList>
            <person name="Chiriac C."/>
            <person name="Salcher M."/>
            <person name="Ghai R."/>
            <person name="Kavagutti S V."/>
        </authorList>
    </citation>
    <scope>NUCLEOTIDE SEQUENCE</scope>
</reference>